<dbReference type="GO" id="GO:0051213">
    <property type="term" value="F:dioxygenase activity"/>
    <property type="evidence" value="ECO:0007669"/>
    <property type="project" value="UniProtKB-KW"/>
</dbReference>
<keyword evidence="2" id="KW-0223">Dioxygenase</keyword>
<keyword evidence="8" id="KW-1185">Reference proteome</keyword>
<dbReference type="GO" id="GO:0016020">
    <property type="term" value="C:membrane"/>
    <property type="evidence" value="ECO:0007669"/>
    <property type="project" value="TreeGrafter"/>
</dbReference>
<evidence type="ECO:0000256" key="1">
    <source>
        <dbReference type="ARBA" id="ARBA00007730"/>
    </source>
</evidence>
<dbReference type="Gene3D" id="2.60.120.330">
    <property type="entry name" value="B-lactam Antibiotic, Isopenicillin N Synthase, Chain"/>
    <property type="match status" value="1"/>
</dbReference>
<dbReference type="Proteomes" id="UP001497497">
    <property type="component" value="Unassembled WGS sequence"/>
</dbReference>
<keyword evidence="5" id="KW-1133">Transmembrane helix</keyword>
<evidence type="ECO:0000256" key="5">
    <source>
        <dbReference type="SAM" id="Phobius"/>
    </source>
</evidence>
<dbReference type="PANTHER" id="PTHR46332:SF5">
    <property type="entry name" value="ASPARTATE BETA-HYDROXYLASE DOMAIN CONTAINING 2"/>
    <property type="match status" value="1"/>
</dbReference>
<evidence type="ECO:0000259" key="6">
    <source>
        <dbReference type="Pfam" id="PF05118"/>
    </source>
</evidence>
<dbReference type="SUPFAM" id="SSF51197">
    <property type="entry name" value="Clavaminate synthase-like"/>
    <property type="match status" value="1"/>
</dbReference>
<comment type="similarity">
    <text evidence="1">Belongs to the aspartyl/asparaginyl beta-hydroxylase family.</text>
</comment>
<feature type="compositionally biased region" description="Polar residues" evidence="4">
    <location>
        <begin position="56"/>
        <end position="71"/>
    </location>
</feature>
<protein>
    <recommendedName>
        <fullName evidence="6">Aspartyl/asparaginy/proline hydroxylase domain-containing protein</fullName>
    </recommendedName>
</protein>
<dbReference type="InterPro" id="IPR051821">
    <property type="entry name" value="Asp/Asn_beta-hydroxylase"/>
</dbReference>
<dbReference type="InterPro" id="IPR007803">
    <property type="entry name" value="Asp/Arg/Pro-Hydrxlase"/>
</dbReference>
<organism evidence="7 8">
    <name type="scientific">Lymnaea stagnalis</name>
    <name type="common">Great pond snail</name>
    <name type="synonym">Helix stagnalis</name>
    <dbReference type="NCBI Taxonomy" id="6523"/>
    <lineage>
        <taxon>Eukaryota</taxon>
        <taxon>Metazoa</taxon>
        <taxon>Spiralia</taxon>
        <taxon>Lophotrochozoa</taxon>
        <taxon>Mollusca</taxon>
        <taxon>Gastropoda</taxon>
        <taxon>Heterobranchia</taxon>
        <taxon>Euthyneura</taxon>
        <taxon>Panpulmonata</taxon>
        <taxon>Hygrophila</taxon>
        <taxon>Lymnaeoidea</taxon>
        <taxon>Lymnaeidae</taxon>
        <taxon>Lymnaea</taxon>
    </lineage>
</organism>
<keyword evidence="5" id="KW-0472">Membrane</keyword>
<evidence type="ECO:0000256" key="4">
    <source>
        <dbReference type="SAM" id="MobiDB-lite"/>
    </source>
</evidence>
<dbReference type="PANTHER" id="PTHR46332">
    <property type="entry name" value="ASPARTATE BETA-HYDROXYLASE DOMAIN-CONTAINING PROTEIN 2"/>
    <property type="match status" value="1"/>
</dbReference>
<accession>A0AAV2H5X5</accession>
<dbReference type="Pfam" id="PF05118">
    <property type="entry name" value="Asp_Arg_Hydrox"/>
    <property type="match status" value="1"/>
</dbReference>
<feature type="domain" description="Aspartyl/asparaginy/proline hydroxylase" evidence="6">
    <location>
        <begin position="175"/>
        <end position="327"/>
    </location>
</feature>
<gene>
    <name evidence="7" type="ORF">GSLYS_00002688001</name>
</gene>
<name>A0AAV2H5X5_LYMST</name>
<dbReference type="AlphaFoldDB" id="A0AAV2H5X5"/>
<evidence type="ECO:0000313" key="8">
    <source>
        <dbReference type="Proteomes" id="UP001497497"/>
    </source>
</evidence>
<dbReference type="InterPro" id="IPR027443">
    <property type="entry name" value="IPNS-like_sf"/>
</dbReference>
<dbReference type="EMBL" id="CAXITT010000034">
    <property type="protein sequence ID" value="CAL1528518.1"/>
    <property type="molecule type" value="Genomic_DNA"/>
</dbReference>
<evidence type="ECO:0000256" key="2">
    <source>
        <dbReference type="ARBA" id="ARBA00022964"/>
    </source>
</evidence>
<feature type="transmembrane region" description="Helical" evidence="5">
    <location>
        <begin position="6"/>
        <end position="27"/>
    </location>
</feature>
<feature type="region of interest" description="Disordered" evidence="4">
    <location>
        <begin position="52"/>
        <end position="71"/>
    </location>
</feature>
<evidence type="ECO:0000313" key="7">
    <source>
        <dbReference type="EMBL" id="CAL1528518.1"/>
    </source>
</evidence>
<reference evidence="7 8" key="1">
    <citation type="submission" date="2024-04" db="EMBL/GenBank/DDBJ databases">
        <authorList>
            <consortium name="Genoscope - CEA"/>
            <person name="William W."/>
        </authorList>
    </citation>
    <scope>NUCLEOTIDE SEQUENCE [LARGE SCALE GENOMIC DNA]</scope>
</reference>
<comment type="caution">
    <text evidence="7">The sequence shown here is derived from an EMBL/GenBank/DDBJ whole genome shotgun (WGS) entry which is preliminary data.</text>
</comment>
<sequence>MITQDLMILIGGCFISALTFLIILVMLKVLKKETLLGFSIFTQLGDEQKRKPSASLDLNSQSSNGSSVNMRSCLSPECIRCSKNIEVLKTALTRLSYCAENDTSIKNDIENLSLDLRKSLNSLKSSKDVSQKIGTEMKDIKISTPIVFKMSGLREEELWSENEFPALHILDYYFKDIYREFFNLYENHKSPISWKTNTTAAGKWEIAQLIDQGRVSKALDLCPKTSEALKKIPYFMEDNIFGGASFSVVHPGTDIATHCGSSNCRIRCHLGLKVPKNECFLVVGDKTCHWEERKVICFNDAFPHSVHHSGPDDSGIRAVFMFDIWHPDITESQKKLLNFTFST</sequence>
<keyword evidence="5" id="KW-0812">Transmembrane</keyword>
<keyword evidence="3" id="KW-0560">Oxidoreductase</keyword>
<proteinExistence type="inferred from homology"/>
<evidence type="ECO:0000256" key="3">
    <source>
        <dbReference type="ARBA" id="ARBA00023002"/>
    </source>
</evidence>